<proteinExistence type="predicted"/>
<sequence length="71" mass="7801">TRPIRGSKRNLGWSPPAVACVPLLVVGHLRMPEFPSECCKAGQVVSHCTSIFKRLLETATDKGKEKTKLLL</sequence>
<evidence type="ECO:0000313" key="1">
    <source>
        <dbReference type="EMBL" id="JAC79028.1"/>
    </source>
</evidence>
<reference evidence="1" key="1">
    <citation type="submission" date="2014-05" db="EMBL/GenBank/DDBJ databases">
        <title>The transcriptome of the halophilic microalga Tetraselmis sp. GSL018 isolated from the Great Salt Lake, Utah.</title>
        <authorList>
            <person name="Jinkerson R.E."/>
            <person name="D'Adamo S."/>
            <person name="Posewitz M.C."/>
        </authorList>
    </citation>
    <scope>NUCLEOTIDE SEQUENCE</scope>
    <source>
        <strain evidence="1">GSL018</strain>
    </source>
</reference>
<dbReference type="AlphaFoldDB" id="A0A061S454"/>
<name>A0A061S454_9CHLO</name>
<feature type="non-terminal residue" evidence="1">
    <location>
        <position position="71"/>
    </location>
</feature>
<gene>
    <name evidence="1" type="ORF">TSPGSL018_13734</name>
</gene>
<organism evidence="1">
    <name type="scientific">Tetraselmis sp. GSL018</name>
    <dbReference type="NCBI Taxonomy" id="582737"/>
    <lineage>
        <taxon>Eukaryota</taxon>
        <taxon>Viridiplantae</taxon>
        <taxon>Chlorophyta</taxon>
        <taxon>core chlorophytes</taxon>
        <taxon>Chlorodendrophyceae</taxon>
        <taxon>Chlorodendrales</taxon>
        <taxon>Chlorodendraceae</taxon>
        <taxon>Tetraselmis</taxon>
    </lineage>
</organism>
<dbReference type="EMBL" id="GBEZ01006365">
    <property type="protein sequence ID" value="JAC79028.1"/>
    <property type="molecule type" value="Transcribed_RNA"/>
</dbReference>
<feature type="non-terminal residue" evidence="1">
    <location>
        <position position="1"/>
    </location>
</feature>
<accession>A0A061S454</accession>
<protein>
    <submittedName>
        <fullName evidence="1">Uncharacterized protein</fullName>
    </submittedName>
</protein>